<protein>
    <submittedName>
        <fullName evidence="2">Gem-associated protein 8</fullName>
    </submittedName>
</protein>
<dbReference type="GeneID" id="101641019"/>
<sequence>WQHPRAPAQFQTCAKETAAFTLEEKMASESDEEIECDLSNMQITPELREYFEQTERHKEERRRLQQLEDERLSEYVNADHDLYFSNHRSVEPPSGRPDERRQAEMKRLYGESATKIMAMEAAVQLSFNKLCDRKRPKYWPVIPLKF</sequence>
<evidence type="ECO:0000313" key="1">
    <source>
        <dbReference type="Proteomes" id="UP000694863"/>
    </source>
</evidence>
<dbReference type="PANTHER" id="PTHR16238">
    <property type="entry name" value="GEM-ASSOCIATED PROTEIN 8"/>
    <property type="match status" value="1"/>
</dbReference>
<evidence type="ECO:0000313" key="2">
    <source>
        <dbReference type="RefSeq" id="XP_012861951.2"/>
    </source>
</evidence>
<organism evidence="1 2">
    <name type="scientific">Echinops telfairi</name>
    <name type="common">Lesser hedgehog tenrec</name>
    <dbReference type="NCBI Taxonomy" id="9371"/>
    <lineage>
        <taxon>Eukaryota</taxon>
        <taxon>Metazoa</taxon>
        <taxon>Chordata</taxon>
        <taxon>Craniata</taxon>
        <taxon>Vertebrata</taxon>
        <taxon>Euteleostomi</taxon>
        <taxon>Mammalia</taxon>
        <taxon>Eutheria</taxon>
        <taxon>Afrotheria</taxon>
        <taxon>Tenrecidae</taxon>
        <taxon>Tenrecinae</taxon>
        <taxon>Echinops</taxon>
    </lineage>
</organism>
<keyword evidence="1" id="KW-1185">Reference proteome</keyword>
<dbReference type="RefSeq" id="XP_012861951.2">
    <property type="nucleotide sequence ID" value="XM_013006497.2"/>
</dbReference>
<feature type="non-terminal residue" evidence="2">
    <location>
        <position position="1"/>
    </location>
</feature>
<name>A0ABM0ZS85_ECHTE</name>
<dbReference type="InterPro" id="IPR034754">
    <property type="entry name" value="GEMIN8"/>
</dbReference>
<dbReference type="Pfam" id="PF15348">
    <property type="entry name" value="GEMIN8"/>
    <property type="match status" value="1"/>
</dbReference>
<gene>
    <name evidence="2" type="primary">GEMIN8</name>
</gene>
<proteinExistence type="predicted"/>
<dbReference type="PANTHER" id="PTHR16238:SF7">
    <property type="entry name" value="GEM-ASSOCIATED PROTEIN 8"/>
    <property type="match status" value="1"/>
</dbReference>
<dbReference type="Proteomes" id="UP000694863">
    <property type="component" value="Unplaced"/>
</dbReference>
<reference evidence="2" key="1">
    <citation type="submission" date="2025-08" db="UniProtKB">
        <authorList>
            <consortium name="RefSeq"/>
        </authorList>
    </citation>
    <scope>IDENTIFICATION</scope>
</reference>
<accession>A0ABM0ZS85</accession>